<proteinExistence type="predicted"/>
<sequence length="253" mass="28530">MKKRLQTIVLVHGSWHGGWCWIRVQKLLTDKGYEVFSPTLSGMKIKNDPEAKESGLHKHINQIVELINLNQLESVILVGHSYAGLVITGVMHRIPERIKKVVYLDAFLPDHDQSLFDISLPERVMAIKNSLTDDEGKTLEQGAKNVWLVPVRPAESFGVINPIDMKWLTDNMVPTPIKTFEEKVSANNPKTASIPKYYIRCLECSILEKSEEKAKKLGYHMFSIEAGHDAMITAPEETSNILVEISEANEALE</sequence>
<protein>
    <recommendedName>
        <fullName evidence="1">AB hydrolase-1 domain-containing protein</fullName>
    </recommendedName>
</protein>
<evidence type="ECO:0000313" key="2">
    <source>
        <dbReference type="EMBL" id="OGZ25802.1"/>
    </source>
</evidence>
<dbReference type="PANTHER" id="PTHR10992:SF1086">
    <property type="entry name" value="AB HYDROLASE-1 DOMAIN-CONTAINING PROTEIN"/>
    <property type="match status" value="1"/>
</dbReference>
<reference evidence="2 3" key="1">
    <citation type="journal article" date="2016" name="Nat. Commun.">
        <title>Thousands of microbial genomes shed light on interconnected biogeochemical processes in an aquifer system.</title>
        <authorList>
            <person name="Anantharaman K."/>
            <person name="Brown C.T."/>
            <person name="Hug L.A."/>
            <person name="Sharon I."/>
            <person name="Castelle C.J."/>
            <person name="Probst A.J."/>
            <person name="Thomas B.C."/>
            <person name="Singh A."/>
            <person name="Wilkins M.J."/>
            <person name="Karaoz U."/>
            <person name="Brodie E.L."/>
            <person name="Williams K.H."/>
            <person name="Hubbard S.S."/>
            <person name="Banfield J.F."/>
        </authorList>
    </citation>
    <scope>NUCLEOTIDE SEQUENCE [LARGE SCALE GENOMIC DNA]</scope>
</reference>
<dbReference type="EMBL" id="MHML01000040">
    <property type="protein sequence ID" value="OGZ25802.1"/>
    <property type="molecule type" value="Genomic_DNA"/>
</dbReference>
<evidence type="ECO:0000313" key="3">
    <source>
        <dbReference type="Proteomes" id="UP000179122"/>
    </source>
</evidence>
<feature type="domain" description="AB hydrolase-1" evidence="1">
    <location>
        <begin position="8"/>
        <end position="126"/>
    </location>
</feature>
<dbReference type="Proteomes" id="UP000179122">
    <property type="component" value="Unassembled WGS sequence"/>
</dbReference>
<comment type="caution">
    <text evidence="2">The sequence shown here is derived from an EMBL/GenBank/DDBJ whole genome shotgun (WGS) entry which is preliminary data.</text>
</comment>
<dbReference type="InterPro" id="IPR029058">
    <property type="entry name" value="AB_hydrolase_fold"/>
</dbReference>
<gene>
    <name evidence="2" type="ORF">A3F95_00155</name>
</gene>
<dbReference type="PANTHER" id="PTHR10992">
    <property type="entry name" value="METHYLESTERASE FAMILY MEMBER"/>
    <property type="match status" value="1"/>
</dbReference>
<dbReference type="InterPro" id="IPR000073">
    <property type="entry name" value="AB_hydrolase_1"/>
</dbReference>
<dbReference type="SUPFAM" id="SSF53474">
    <property type="entry name" value="alpha/beta-Hydrolases"/>
    <property type="match status" value="1"/>
</dbReference>
<dbReference type="InterPro" id="IPR045889">
    <property type="entry name" value="MES/HNL"/>
</dbReference>
<dbReference type="GO" id="GO:0080032">
    <property type="term" value="F:methyl jasmonate esterase activity"/>
    <property type="evidence" value="ECO:0007669"/>
    <property type="project" value="TreeGrafter"/>
</dbReference>
<dbReference type="AlphaFoldDB" id="A0A1G2EJQ7"/>
<name>A0A1G2EJQ7_9BACT</name>
<dbReference type="GO" id="GO:0080030">
    <property type="term" value="F:methyl indole-3-acetate esterase activity"/>
    <property type="evidence" value="ECO:0007669"/>
    <property type="project" value="TreeGrafter"/>
</dbReference>
<dbReference type="Gene3D" id="3.40.50.1820">
    <property type="entry name" value="alpha/beta hydrolase"/>
    <property type="match status" value="1"/>
</dbReference>
<evidence type="ECO:0000259" key="1">
    <source>
        <dbReference type="Pfam" id="PF12697"/>
    </source>
</evidence>
<dbReference type="Pfam" id="PF12697">
    <property type="entry name" value="Abhydrolase_6"/>
    <property type="match status" value="1"/>
</dbReference>
<organism evidence="2 3">
    <name type="scientific">Candidatus Nealsonbacteria bacterium RIFCSPLOWO2_12_FULL_39_31</name>
    <dbReference type="NCBI Taxonomy" id="1801676"/>
    <lineage>
        <taxon>Bacteria</taxon>
        <taxon>Candidatus Nealsoniibacteriota</taxon>
    </lineage>
</organism>
<accession>A0A1G2EJQ7</accession>